<proteinExistence type="predicted"/>
<reference evidence="2 3" key="3">
    <citation type="journal article" date="2013" name="Rice">
        <title>Improvement of the Oryza sativa Nipponbare reference genome using next generation sequence and optical map data.</title>
        <authorList>
            <person name="Kawahara Y."/>
            <person name="de la Bastide M."/>
            <person name="Hamilton J.P."/>
            <person name="Kanamori H."/>
            <person name="McCombie W.R."/>
            <person name="Ouyang S."/>
            <person name="Schwartz D.C."/>
            <person name="Tanaka T."/>
            <person name="Wu J."/>
            <person name="Zhou S."/>
            <person name="Childs K.L."/>
            <person name="Davidson R.M."/>
            <person name="Lin H."/>
            <person name="Quesada-Ocampo L."/>
            <person name="Vaillancourt B."/>
            <person name="Sakai H."/>
            <person name="Lee S.S."/>
            <person name="Kim J."/>
            <person name="Numa H."/>
            <person name="Itoh T."/>
            <person name="Buell C.R."/>
            <person name="Matsumoto T."/>
        </authorList>
    </citation>
    <scope>NUCLEOTIDE SEQUENCE [LARGE SCALE GENOMIC DNA]</scope>
    <source>
        <strain evidence="3">cv. Nipponbare</strain>
    </source>
</reference>
<evidence type="ECO:0000256" key="1">
    <source>
        <dbReference type="SAM" id="MobiDB-lite"/>
    </source>
</evidence>
<protein>
    <submittedName>
        <fullName evidence="2">Os01g0224601 protein</fullName>
    </submittedName>
</protein>
<dbReference type="InParanoid" id="Q5NAG5"/>
<dbReference type="PaxDb" id="39947-Q5NAG5"/>
<feature type="compositionally biased region" description="Polar residues" evidence="1">
    <location>
        <begin position="1"/>
        <end position="10"/>
    </location>
</feature>
<reference evidence="3" key="1">
    <citation type="journal article" date="2005" name="Nature">
        <title>The map-based sequence of the rice genome.</title>
        <authorList>
            <consortium name="International rice genome sequencing project (IRGSP)"/>
            <person name="Matsumoto T."/>
            <person name="Wu J."/>
            <person name="Kanamori H."/>
            <person name="Katayose Y."/>
            <person name="Fujisawa M."/>
            <person name="Namiki N."/>
            <person name="Mizuno H."/>
            <person name="Yamamoto K."/>
            <person name="Antonio B.A."/>
            <person name="Baba T."/>
            <person name="Sakata K."/>
            <person name="Nagamura Y."/>
            <person name="Aoki H."/>
            <person name="Arikawa K."/>
            <person name="Arita K."/>
            <person name="Bito T."/>
            <person name="Chiden Y."/>
            <person name="Fujitsuka N."/>
            <person name="Fukunaka R."/>
            <person name="Hamada M."/>
            <person name="Harada C."/>
            <person name="Hayashi A."/>
            <person name="Hijishita S."/>
            <person name="Honda M."/>
            <person name="Hosokawa S."/>
            <person name="Ichikawa Y."/>
            <person name="Idonuma A."/>
            <person name="Iijima M."/>
            <person name="Ikeda M."/>
            <person name="Ikeno M."/>
            <person name="Ito K."/>
            <person name="Ito S."/>
            <person name="Ito T."/>
            <person name="Ito Y."/>
            <person name="Ito Y."/>
            <person name="Iwabuchi A."/>
            <person name="Kamiya K."/>
            <person name="Karasawa W."/>
            <person name="Kurita K."/>
            <person name="Katagiri S."/>
            <person name="Kikuta A."/>
            <person name="Kobayashi H."/>
            <person name="Kobayashi N."/>
            <person name="Machita K."/>
            <person name="Maehara T."/>
            <person name="Masukawa M."/>
            <person name="Mizubayashi T."/>
            <person name="Mukai Y."/>
            <person name="Nagasaki H."/>
            <person name="Nagata Y."/>
            <person name="Naito S."/>
            <person name="Nakashima M."/>
            <person name="Nakama Y."/>
            <person name="Nakamichi Y."/>
            <person name="Nakamura M."/>
            <person name="Meguro A."/>
            <person name="Negishi M."/>
            <person name="Ohta I."/>
            <person name="Ohta T."/>
            <person name="Okamoto M."/>
            <person name="Ono N."/>
            <person name="Saji S."/>
            <person name="Sakaguchi M."/>
            <person name="Sakai K."/>
            <person name="Shibata M."/>
            <person name="Shimokawa T."/>
            <person name="Song J."/>
            <person name="Takazaki Y."/>
            <person name="Terasawa K."/>
            <person name="Tsugane M."/>
            <person name="Tsuji K."/>
            <person name="Ueda S."/>
            <person name="Waki K."/>
            <person name="Yamagata H."/>
            <person name="Yamamoto M."/>
            <person name="Yamamoto S."/>
            <person name="Yamane H."/>
            <person name="Yoshiki S."/>
            <person name="Yoshihara R."/>
            <person name="Yukawa K."/>
            <person name="Zhong H."/>
            <person name="Yano M."/>
            <person name="Yuan Q."/>
            <person name="Ouyang S."/>
            <person name="Liu J."/>
            <person name="Jones K.M."/>
            <person name="Gansberger K."/>
            <person name="Moffat K."/>
            <person name="Hill J."/>
            <person name="Bera J."/>
            <person name="Fadrosh D."/>
            <person name="Jin S."/>
            <person name="Johri S."/>
            <person name="Kim M."/>
            <person name="Overton L."/>
            <person name="Reardon M."/>
            <person name="Tsitrin T."/>
            <person name="Vuong H."/>
            <person name="Weaver B."/>
            <person name="Ciecko A."/>
            <person name="Tallon L."/>
            <person name="Jackson J."/>
            <person name="Pai G."/>
            <person name="Aken S.V."/>
            <person name="Utterback T."/>
            <person name="Reidmuller S."/>
            <person name="Feldblyum T."/>
            <person name="Hsiao J."/>
            <person name="Zismann V."/>
            <person name="Iobst S."/>
            <person name="de Vazeille A.R."/>
            <person name="Buell C.R."/>
            <person name="Ying K."/>
            <person name="Li Y."/>
            <person name="Lu T."/>
            <person name="Huang Y."/>
            <person name="Zhao Q."/>
            <person name="Feng Q."/>
            <person name="Zhang L."/>
            <person name="Zhu J."/>
            <person name="Weng Q."/>
            <person name="Mu J."/>
            <person name="Lu Y."/>
            <person name="Fan D."/>
            <person name="Liu Y."/>
            <person name="Guan J."/>
            <person name="Zhang Y."/>
            <person name="Yu S."/>
            <person name="Liu X."/>
            <person name="Zhang Y."/>
            <person name="Hong G."/>
            <person name="Han B."/>
            <person name="Choisne N."/>
            <person name="Demange N."/>
            <person name="Orjeda G."/>
            <person name="Samain S."/>
            <person name="Cattolico L."/>
            <person name="Pelletier E."/>
            <person name="Couloux A."/>
            <person name="Segurens B."/>
            <person name="Wincker P."/>
            <person name="D'Hont A."/>
            <person name="Scarpelli C."/>
            <person name="Weissenbach J."/>
            <person name="Salanoubat M."/>
            <person name="Quetier F."/>
            <person name="Yu Y."/>
            <person name="Kim H.R."/>
            <person name="Rambo T."/>
            <person name="Currie J."/>
            <person name="Collura K."/>
            <person name="Luo M."/>
            <person name="Yang T."/>
            <person name="Ammiraju J.S.S."/>
            <person name="Engler F."/>
            <person name="Soderlund C."/>
            <person name="Wing R.A."/>
            <person name="Palmer L.E."/>
            <person name="de la Bastide M."/>
            <person name="Spiegel L."/>
            <person name="Nascimento L."/>
            <person name="Zutavern T."/>
            <person name="O'Shaughnessy A."/>
            <person name="Dike S."/>
            <person name="Dedhia N."/>
            <person name="Preston R."/>
            <person name="Balija V."/>
            <person name="McCombie W.R."/>
            <person name="Chow T."/>
            <person name="Chen H."/>
            <person name="Chung M."/>
            <person name="Chen C."/>
            <person name="Shaw J."/>
            <person name="Wu H."/>
            <person name="Hsiao K."/>
            <person name="Chao Y."/>
            <person name="Chu M."/>
            <person name="Cheng C."/>
            <person name="Hour A."/>
            <person name="Lee P."/>
            <person name="Lin S."/>
            <person name="Lin Y."/>
            <person name="Liou J."/>
            <person name="Liu S."/>
            <person name="Hsing Y."/>
            <person name="Raghuvanshi S."/>
            <person name="Mohanty A."/>
            <person name="Bharti A.K."/>
            <person name="Gaur A."/>
            <person name="Gupta V."/>
            <person name="Kumar D."/>
            <person name="Ravi V."/>
            <person name="Vij S."/>
            <person name="Kapur A."/>
            <person name="Khurana P."/>
            <person name="Khurana P."/>
            <person name="Khurana J.P."/>
            <person name="Tyagi A.K."/>
            <person name="Gaikwad K."/>
            <person name="Singh A."/>
            <person name="Dalal V."/>
            <person name="Srivastava S."/>
            <person name="Dixit A."/>
            <person name="Pal A.K."/>
            <person name="Ghazi I.A."/>
            <person name="Yadav M."/>
            <person name="Pandit A."/>
            <person name="Bhargava A."/>
            <person name="Sureshbabu K."/>
            <person name="Batra K."/>
            <person name="Sharma T.R."/>
            <person name="Mohapatra T."/>
            <person name="Singh N.K."/>
            <person name="Messing J."/>
            <person name="Nelson A.B."/>
            <person name="Fuks G."/>
            <person name="Kavchok S."/>
            <person name="Keizer G."/>
            <person name="Linton E."/>
            <person name="Llaca V."/>
            <person name="Song R."/>
            <person name="Tanyolac B."/>
            <person name="Young S."/>
            <person name="Ho-Il K."/>
            <person name="Hahn J.H."/>
            <person name="Sangsakoo G."/>
            <person name="Vanavichit A."/>
            <person name="de Mattos Luiz.A.T."/>
            <person name="Zimmer P.D."/>
            <person name="Malone G."/>
            <person name="Dellagostin O."/>
            <person name="de Oliveira A.C."/>
            <person name="Bevan M."/>
            <person name="Bancroft I."/>
            <person name="Minx P."/>
            <person name="Cordum H."/>
            <person name="Wilson R."/>
            <person name="Cheng Z."/>
            <person name="Jin W."/>
            <person name="Jiang J."/>
            <person name="Leong S.A."/>
            <person name="Iwama H."/>
            <person name="Gojobori T."/>
            <person name="Itoh T."/>
            <person name="Niimura Y."/>
            <person name="Fujii Y."/>
            <person name="Habara T."/>
            <person name="Sakai H."/>
            <person name="Sato Y."/>
            <person name="Wilson G."/>
            <person name="Kumar K."/>
            <person name="McCouch S."/>
            <person name="Juretic N."/>
            <person name="Hoen D."/>
            <person name="Wright S."/>
            <person name="Bruskiewich R."/>
            <person name="Bureau T."/>
            <person name="Miyao A."/>
            <person name="Hirochika H."/>
            <person name="Nishikawa T."/>
            <person name="Kadowaki K."/>
            <person name="Sugiura M."/>
            <person name="Burr B."/>
            <person name="Sasaki T."/>
        </authorList>
    </citation>
    <scope>NUCLEOTIDE SEQUENCE [LARGE SCALE GENOMIC DNA]</scope>
    <source>
        <strain evidence="3">cv. Nipponbare</strain>
    </source>
</reference>
<name>Q5NAG5_ORYSJ</name>
<evidence type="ECO:0000313" key="3">
    <source>
        <dbReference type="Proteomes" id="UP000059680"/>
    </source>
</evidence>
<gene>
    <name evidence="2" type="ordered locus">Os01g0224601</name>
    <name evidence="2" type="ORF">OSNPB_010224601</name>
</gene>
<accession>Q5NAG5</accession>
<dbReference type="EMBL" id="AP014957">
    <property type="protein sequence ID" value="BAS71104.1"/>
    <property type="molecule type" value="Genomic_DNA"/>
</dbReference>
<feature type="region of interest" description="Disordered" evidence="1">
    <location>
        <begin position="1"/>
        <end position="39"/>
    </location>
</feature>
<evidence type="ECO:0000313" key="2">
    <source>
        <dbReference type="EMBL" id="BAS71104.1"/>
    </source>
</evidence>
<keyword evidence="3" id="KW-1185">Reference proteome</keyword>
<dbReference type="AlphaFoldDB" id="Q5NAG5"/>
<reference evidence="2 3" key="2">
    <citation type="journal article" date="2013" name="Plant Cell Physiol.">
        <title>Rice Annotation Project Database (RAP-DB): an integrative and interactive database for rice genomics.</title>
        <authorList>
            <person name="Sakai H."/>
            <person name="Lee S.S."/>
            <person name="Tanaka T."/>
            <person name="Numa H."/>
            <person name="Kim J."/>
            <person name="Kawahara Y."/>
            <person name="Wakimoto H."/>
            <person name="Yang C.C."/>
            <person name="Iwamoto M."/>
            <person name="Abe T."/>
            <person name="Yamada Y."/>
            <person name="Muto A."/>
            <person name="Inokuchi H."/>
            <person name="Ikemura T."/>
            <person name="Matsumoto T."/>
            <person name="Sasaki T."/>
            <person name="Itoh T."/>
        </authorList>
    </citation>
    <scope>NUCLEOTIDE SEQUENCE [LARGE SCALE GENOMIC DNA]</scope>
    <source>
        <strain evidence="3">cv. Nipponbare</strain>
    </source>
</reference>
<dbReference type="Proteomes" id="UP000059680">
    <property type="component" value="Chromosome 1"/>
</dbReference>
<organism evidence="2 3">
    <name type="scientific">Oryza sativa subsp. japonica</name>
    <name type="common">Rice</name>
    <dbReference type="NCBI Taxonomy" id="39947"/>
    <lineage>
        <taxon>Eukaryota</taxon>
        <taxon>Viridiplantae</taxon>
        <taxon>Streptophyta</taxon>
        <taxon>Embryophyta</taxon>
        <taxon>Tracheophyta</taxon>
        <taxon>Spermatophyta</taxon>
        <taxon>Magnoliopsida</taxon>
        <taxon>Liliopsida</taxon>
        <taxon>Poales</taxon>
        <taxon>Poaceae</taxon>
        <taxon>BOP clade</taxon>
        <taxon>Oryzoideae</taxon>
        <taxon>Oryzeae</taxon>
        <taxon>Oryzinae</taxon>
        <taxon>Oryza</taxon>
        <taxon>Oryza sativa</taxon>
    </lineage>
</organism>
<sequence>MRRTSSSFASGGQECREGKRTRMKKPPAGKGRGSEAAVASWNQGVDDSAVRSAYGIGYCASAFTDRVHGVCTDMQYCCPDSANFRAVDFLQSNRG</sequence>